<dbReference type="PANTHER" id="PTHR45458:SF1">
    <property type="entry name" value="SHORT CHAIN DEHYDROGENASE"/>
    <property type="match status" value="1"/>
</dbReference>
<organism evidence="1 2">
    <name type="scientific">Vibrio porteresiae DSM 19223</name>
    <dbReference type="NCBI Taxonomy" id="1123496"/>
    <lineage>
        <taxon>Bacteria</taxon>
        <taxon>Pseudomonadati</taxon>
        <taxon>Pseudomonadota</taxon>
        <taxon>Gammaproteobacteria</taxon>
        <taxon>Vibrionales</taxon>
        <taxon>Vibrionaceae</taxon>
        <taxon>Vibrio</taxon>
    </lineage>
</organism>
<evidence type="ECO:0000313" key="1">
    <source>
        <dbReference type="EMBL" id="WPC74934.1"/>
    </source>
</evidence>
<dbReference type="Pfam" id="PF00106">
    <property type="entry name" value="adh_short"/>
    <property type="match status" value="1"/>
</dbReference>
<dbReference type="PANTHER" id="PTHR45458">
    <property type="entry name" value="SHORT-CHAIN DEHYDROGENASE/REDUCTASE SDR"/>
    <property type="match status" value="1"/>
</dbReference>
<keyword evidence="2" id="KW-1185">Reference proteome</keyword>
<gene>
    <name evidence="1" type="ORF">R8Z52_06980</name>
</gene>
<dbReference type="InterPro" id="IPR036291">
    <property type="entry name" value="NAD(P)-bd_dom_sf"/>
</dbReference>
<dbReference type="EMBL" id="CP138203">
    <property type="protein sequence ID" value="WPC74934.1"/>
    <property type="molecule type" value="Genomic_DNA"/>
</dbReference>
<dbReference type="Gene3D" id="3.40.50.720">
    <property type="entry name" value="NAD(P)-binding Rossmann-like Domain"/>
    <property type="match status" value="1"/>
</dbReference>
<dbReference type="RefSeq" id="WP_261895294.1">
    <property type="nucleotide sequence ID" value="NZ_AP024895.1"/>
</dbReference>
<proteinExistence type="predicted"/>
<dbReference type="InterPro" id="IPR002347">
    <property type="entry name" value="SDR_fam"/>
</dbReference>
<name>A0ABZ0QEP1_9VIBR</name>
<sequence>MSKVLITGANRGIGLGLTKTYLANGYDVHATYRDSAHAKELLDLARHNHRLQCHGLDVTDYPAVNKLASQFSSLDIFISNAGYYGAKGNGLGHTDVDDWRYTFEVNTIAPLKWVESFYQVLKQGKEKKIACLSSKMGSINDNQTGGAYEYRSSKAALNAVVKSLSIDCEPWGISVIAIHPGWVKTTMGGAQAQIDPLTSAHGIFDVIDKTNLKKSGQFFNYDGSRLVW</sequence>
<protein>
    <submittedName>
        <fullName evidence="1">SDR family oxidoreductase</fullName>
    </submittedName>
</protein>
<evidence type="ECO:0000313" key="2">
    <source>
        <dbReference type="Proteomes" id="UP001304071"/>
    </source>
</evidence>
<accession>A0ABZ0QEP1</accession>
<dbReference type="SUPFAM" id="SSF51735">
    <property type="entry name" value="NAD(P)-binding Rossmann-fold domains"/>
    <property type="match status" value="1"/>
</dbReference>
<dbReference type="Proteomes" id="UP001304071">
    <property type="component" value="Chromosome 1"/>
</dbReference>
<dbReference type="InterPro" id="IPR052184">
    <property type="entry name" value="SDR_enzymes"/>
</dbReference>
<dbReference type="PRINTS" id="PR00081">
    <property type="entry name" value="GDHRDH"/>
</dbReference>
<reference evidence="1 2" key="1">
    <citation type="submission" date="2023-11" db="EMBL/GenBank/DDBJ databases">
        <title>Plant-associative lifestyle of Vibrio porteresiae and its evolutionary dynamics.</title>
        <authorList>
            <person name="Rameshkumar N."/>
            <person name="Kirti K."/>
        </authorList>
    </citation>
    <scope>NUCLEOTIDE SEQUENCE [LARGE SCALE GENOMIC DNA]</scope>
    <source>
        <strain evidence="1 2">MSSRF30</strain>
    </source>
</reference>
<dbReference type="CDD" id="cd05325">
    <property type="entry name" value="carb_red_sniffer_like_SDR_c"/>
    <property type="match status" value="1"/>
</dbReference>